<evidence type="ECO:0000256" key="4">
    <source>
        <dbReference type="ARBA" id="ARBA00022725"/>
    </source>
</evidence>
<dbReference type="InterPro" id="IPR050402">
    <property type="entry name" value="OR51/52/56-like"/>
</dbReference>
<dbReference type="Proteomes" id="UP000050525">
    <property type="component" value="Unassembled WGS sequence"/>
</dbReference>
<evidence type="ECO:0000313" key="10">
    <source>
        <dbReference type="Proteomes" id="UP000050525"/>
    </source>
</evidence>
<evidence type="ECO:0000256" key="6">
    <source>
        <dbReference type="ARBA" id="ARBA00023136"/>
    </source>
</evidence>
<dbReference type="SUPFAM" id="SSF81321">
    <property type="entry name" value="Family A G protein-coupled receptor-like"/>
    <property type="match status" value="1"/>
</dbReference>
<comment type="subcellular location">
    <subcellularLocation>
        <location evidence="1">Membrane</location>
        <topology evidence="1">Multi-pass membrane protein</topology>
    </subcellularLocation>
</comment>
<organism evidence="9 10">
    <name type="scientific">Alligator mississippiensis</name>
    <name type="common">American alligator</name>
    <dbReference type="NCBI Taxonomy" id="8496"/>
    <lineage>
        <taxon>Eukaryota</taxon>
        <taxon>Metazoa</taxon>
        <taxon>Chordata</taxon>
        <taxon>Craniata</taxon>
        <taxon>Vertebrata</taxon>
        <taxon>Euteleostomi</taxon>
        <taxon>Archelosauria</taxon>
        <taxon>Archosauria</taxon>
        <taxon>Crocodylia</taxon>
        <taxon>Alligatoridae</taxon>
        <taxon>Alligatorinae</taxon>
        <taxon>Alligator</taxon>
    </lineage>
</organism>
<dbReference type="GO" id="GO:0004984">
    <property type="term" value="F:olfactory receptor activity"/>
    <property type="evidence" value="ECO:0007669"/>
    <property type="project" value="InterPro"/>
</dbReference>
<evidence type="ECO:0000313" key="9">
    <source>
        <dbReference type="EMBL" id="KYO44532.1"/>
    </source>
</evidence>
<accession>A0A151P646</accession>
<feature type="transmembrane region" description="Helical" evidence="8">
    <location>
        <begin position="40"/>
        <end position="60"/>
    </location>
</feature>
<dbReference type="PANTHER" id="PTHR26450">
    <property type="entry name" value="OLFACTORY RECEPTOR 56B1-RELATED"/>
    <property type="match status" value="1"/>
</dbReference>
<evidence type="ECO:0000256" key="3">
    <source>
        <dbReference type="ARBA" id="ARBA00022692"/>
    </source>
</evidence>
<evidence type="ECO:0000256" key="5">
    <source>
        <dbReference type="ARBA" id="ARBA00022989"/>
    </source>
</evidence>
<dbReference type="AlphaFoldDB" id="A0A151P646"/>
<keyword evidence="10" id="KW-1185">Reference proteome</keyword>
<dbReference type="InterPro" id="IPR000725">
    <property type="entry name" value="Olfact_rcpt"/>
</dbReference>
<comment type="caution">
    <text evidence="9">The sequence shown here is derived from an EMBL/GenBank/DDBJ whole genome shotgun (WGS) entry which is preliminary data.</text>
</comment>
<dbReference type="EMBL" id="AKHW03000729">
    <property type="protein sequence ID" value="KYO44532.1"/>
    <property type="molecule type" value="Genomic_DNA"/>
</dbReference>
<protein>
    <submittedName>
        <fullName evidence="9">Uncharacterized protein</fullName>
    </submittedName>
</protein>
<proteinExistence type="predicted"/>
<gene>
    <name evidence="9" type="ORF">Y1Q_0016686</name>
</gene>
<keyword evidence="5 8" id="KW-1133">Transmembrane helix</keyword>
<keyword evidence="4" id="KW-0552">Olfaction</keyword>
<keyword evidence="2" id="KW-0716">Sensory transduction</keyword>
<evidence type="ECO:0000256" key="2">
    <source>
        <dbReference type="ARBA" id="ARBA00022606"/>
    </source>
</evidence>
<evidence type="ECO:0000256" key="8">
    <source>
        <dbReference type="SAM" id="Phobius"/>
    </source>
</evidence>
<keyword evidence="7" id="KW-0807">Transducer</keyword>
<dbReference type="GO" id="GO:0007186">
    <property type="term" value="P:G protein-coupled receptor signaling pathway"/>
    <property type="evidence" value="ECO:0007669"/>
    <property type="project" value="InterPro"/>
</dbReference>
<sequence length="115" mass="12666">MGWSSLPLVSGSDMVSIALSYALILSAVLSPPTKGAQIKAFSSCSAHICIILAFCMPGLFTIQTHHYDAHVLFANLYLLLPLPSTPLSMAKCNWNQVLRLLQWDHKPFLNQTPKL</sequence>
<keyword evidence="6 8" id="KW-0472">Membrane</keyword>
<dbReference type="Pfam" id="PF13853">
    <property type="entry name" value="7tm_4"/>
    <property type="match status" value="1"/>
</dbReference>
<dbReference type="STRING" id="8496.A0A151P646"/>
<reference evidence="9 10" key="1">
    <citation type="journal article" date="2012" name="Genome Biol.">
        <title>Sequencing three crocodilian genomes to illuminate the evolution of archosaurs and amniotes.</title>
        <authorList>
            <person name="St John J.A."/>
            <person name="Braun E.L."/>
            <person name="Isberg S.R."/>
            <person name="Miles L.G."/>
            <person name="Chong A.Y."/>
            <person name="Gongora J."/>
            <person name="Dalzell P."/>
            <person name="Moran C."/>
            <person name="Bed'hom B."/>
            <person name="Abzhanov A."/>
            <person name="Burgess S.C."/>
            <person name="Cooksey A.M."/>
            <person name="Castoe T.A."/>
            <person name="Crawford N.G."/>
            <person name="Densmore L.D."/>
            <person name="Drew J.C."/>
            <person name="Edwards S.V."/>
            <person name="Faircloth B.C."/>
            <person name="Fujita M.K."/>
            <person name="Greenwold M.J."/>
            <person name="Hoffmann F.G."/>
            <person name="Howard J.M."/>
            <person name="Iguchi T."/>
            <person name="Janes D.E."/>
            <person name="Khan S.Y."/>
            <person name="Kohno S."/>
            <person name="de Koning A.J."/>
            <person name="Lance S.L."/>
            <person name="McCarthy F.M."/>
            <person name="McCormack J.E."/>
            <person name="Merchant M.E."/>
            <person name="Peterson D.G."/>
            <person name="Pollock D.D."/>
            <person name="Pourmand N."/>
            <person name="Raney B.J."/>
            <person name="Roessler K.A."/>
            <person name="Sanford J.R."/>
            <person name="Sawyer R.H."/>
            <person name="Schmidt C.J."/>
            <person name="Triplett E.W."/>
            <person name="Tuberville T.D."/>
            <person name="Venegas-Anaya M."/>
            <person name="Howard J.T."/>
            <person name="Jarvis E.D."/>
            <person name="Guillette L.J.Jr."/>
            <person name="Glenn T.C."/>
            <person name="Green R.E."/>
            <person name="Ray D.A."/>
        </authorList>
    </citation>
    <scope>NUCLEOTIDE SEQUENCE [LARGE SCALE GENOMIC DNA]</scope>
    <source>
        <strain evidence="9">KSC_2009_1</strain>
    </source>
</reference>
<feature type="transmembrane region" description="Helical" evidence="8">
    <location>
        <begin position="6"/>
        <end position="28"/>
    </location>
</feature>
<dbReference type="PANTHER" id="PTHR26450:SF58">
    <property type="entry name" value="OLFACTORY RECEPTOR 52W1"/>
    <property type="match status" value="1"/>
</dbReference>
<dbReference type="GO" id="GO:0005886">
    <property type="term" value="C:plasma membrane"/>
    <property type="evidence" value="ECO:0007669"/>
    <property type="project" value="TreeGrafter"/>
</dbReference>
<evidence type="ECO:0000256" key="7">
    <source>
        <dbReference type="ARBA" id="ARBA00023224"/>
    </source>
</evidence>
<name>A0A151P646_ALLMI</name>
<evidence type="ECO:0000256" key="1">
    <source>
        <dbReference type="ARBA" id="ARBA00004141"/>
    </source>
</evidence>
<keyword evidence="3 8" id="KW-0812">Transmembrane</keyword>